<reference evidence="2 3" key="1">
    <citation type="submission" date="2018-09" db="EMBL/GenBank/DDBJ databases">
        <title>Genome sequencing of strain 6GH32-13.</title>
        <authorList>
            <person name="Weon H.-Y."/>
            <person name="Heo J."/>
            <person name="Kwon S.-W."/>
        </authorList>
    </citation>
    <scope>NUCLEOTIDE SEQUENCE [LARGE SCALE GENOMIC DNA]</scope>
    <source>
        <strain evidence="2 3">5GH32-13</strain>
    </source>
</reference>
<dbReference type="OrthoDB" id="1440774at2"/>
<dbReference type="InterPro" id="IPR005901">
    <property type="entry name" value="GLPGLI"/>
</dbReference>
<dbReference type="NCBIfam" id="TIGR01200">
    <property type="entry name" value="GLPGLI"/>
    <property type="match status" value="1"/>
</dbReference>
<evidence type="ECO:0000256" key="1">
    <source>
        <dbReference type="SAM" id="SignalP"/>
    </source>
</evidence>
<dbReference type="RefSeq" id="WP_119052487.1">
    <property type="nucleotide sequence ID" value="NZ_CP032157.1"/>
</dbReference>
<dbReference type="EMBL" id="CP032157">
    <property type="protein sequence ID" value="AXY76610.1"/>
    <property type="molecule type" value="Genomic_DNA"/>
</dbReference>
<dbReference type="KEGG" id="pseg:D3H65_22560"/>
<gene>
    <name evidence="2" type="ORF">D3H65_22560</name>
</gene>
<keyword evidence="3" id="KW-1185">Reference proteome</keyword>
<protein>
    <submittedName>
        <fullName evidence="2">GLPGLI family protein</fullName>
    </submittedName>
</protein>
<proteinExistence type="predicted"/>
<feature type="chain" id="PRO_5017791043" evidence="1">
    <location>
        <begin position="20"/>
        <end position="271"/>
    </location>
</feature>
<accession>A0A3B7MU55</accession>
<evidence type="ECO:0000313" key="2">
    <source>
        <dbReference type="EMBL" id="AXY76610.1"/>
    </source>
</evidence>
<dbReference type="AlphaFoldDB" id="A0A3B7MU55"/>
<keyword evidence="1" id="KW-0732">Signal</keyword>
<evidence type="ECO:0000313" key="3">
    <source>
        <dbReference type="Proteomes" id="UP000263900"/>
    </source>
</evidence>
<organism evidence="2 3">
    <name type="scientific">Paraflavitalea soli</name>
    <dbReference type="NCBI Taxonomy" id="2315862"/>
    <lineage>
        <taxon>Bacteria</taxon>
        <taxon>Pseudomonadati</taxon>
        <taxon>Bacteroidota</taxon>
        <taxon>Chitinophagia</taxon>
        <taxon>Chitinophagales</taxon>
        <taxon>Chitinophagaceae</taxon>
        <taxon>Paraflavitalea</taxon>
    </lineage>
</organism>
<dbReference type="Proteomes" id="UP000263900">
    <property type="component" value="Chromosome"/>
</dbReference>
<name>A0A3B7MU55_9BACT</name>
<dbReference type="Pfam" id="PF09697">
    <property type="entry name" value="Porph_ging"/>
    <property type="match status" value="1"/>
</dbReference>
<feature type="signal peptide" evidence="1">
    <location>
        <begin position="1"/>
        <end position="19"/>
    </location>
</feature>
<sequence>MKKVWIGCLAMIGVQAASAQQTQGKVTYERTMEMQIRLAGISEEMQQQIPKTRTDKIEILFANNQSVRRQLPPEETDEQAFNNATGASGGGMSIRVMAAGQDDITFSDFAKGTITEQRDLGTKKYLVADSIRKLNWKITGETRTILGYTCQQAITQRISTRFSSSVVNGEVKREEVPDTANITAWFTLAIPVAASPEYQGQLPGLVLAIDVNNGRMVYKAIQVSPTVDVATVKEPRDGKKITSKEFAEERNKMMKDMQRNNGGRNTIRFSN</sequence>